<reference evidence="1 2" key="1">
    <citation type="journal article" date="2025" name="Microbiol. Resour. Announc.">
        <title>Draft genome sequences for Neonectria magnoliae and Neonectria punicea, canker pathogens of Liriodendron tulipifera and Acer saccharum in West Virginia.</title>
        <authorList>
            <person name="Petronek H.M."/>
            <person name="Kasson M.T."/>
            <person name="Metheny A.M."/>
            <person name="Stauder C.M."/>
            <person name="Lovett B."/>
            <person name="Lynch S.C."/>
            <person name="Garnas J.R."/>
            <person name="Kasson L.R."/>
            <person name="Stajich J.E."/>
        </authorList>
    </citation>
    <scope>NUCLEOTIDE SEQUENCE [LARGE SCALE GENOMIC DNA]</scope>
    <source>
        <strain evidence="1 2">NRRL 64653</strain>
    </source>
</reference>
<feature type="non-terminal residue" evidence="1">
    <location>
        <position position="1"/>
    </location>
</feature>
<name>A0ABR1GJ18_9HYPO</name>
<protein>
    <submittedName>
        <fullName evidence="1">Uncharacterized protein</fullName>
    </submittedName>
</protein>
<keyword evidence="2" id="KW-1185">Reference proteome</keyword>
<dbReference type="Proteomes" id="UP001498476">
    <property type="component" value="Unassembled WGS sequence"/>
</dbReference>
<comment type="caution">
    <text evidence="1">The sequence shown here is derived from an EMBL/GenBank/DDBJ whole genome shotgun (WGS) entry which is preliminary data.</text>
</comment>
<sequence>LAKDLKWLESIGTSDGLHRYADIVHRITGSHFILGNLGRPSALMLYPKADGFAFSMLTLCVIVEE</sequence>
<organism evidence="1 2">
    <name type="scientific">Neonectria punicea</name>
    <dbReference type="NCBI Taxonomy" id="979145"/>
    <lineage>
        <taxon>Eukaryota</taxon>
        <taxon>Fungi</taxon>
        <taxon>Dikarya</taxon>
        <taxon>Ascomycota</taxon>
        <taxon>Pezizomycotina</taxon>
        <taxon>Sordariomycetes</taxon>
        <taxon>Hypocreomycetidae</taxon>
        <taxon>Hypocreales</taxon>
        <taxon>Nectriaceae</taxon>
        <taxon>Neonectria</taxon>
    </lineage>
</organism>
<gene>
    <name evidence="1" type="ORF">QQX98_012381</name>
</gene>
<evidence type="ECO:0000313" key="2">
    <source>
        <dbReference type="Proteomes" id="UP001498476"/>
    </source>
</evidence>
<evidence type="ECO:0000313" key="1">
    <source>
        <dbReference type="EMBL" id="KAK7398246.1"/>
    </source>
</evidence>
<proteinExistence type="predicted"/>
<accession>A0ABR1GJ18</accession>
<dbReference type="EMBL" id="JAZAVJ010000359">
    <property type="protein sequence ID" value="KAK7398246.1"/>
    <property type="molecule type" value="Genomic_DNA"/>
</dbReference>